<feature type="region of interest" description="Disordered" evidence="1">
    <location>
        <begin position="58"/>
        <end position="79"/>
    </location>
</feature>
<evidence type="ECO:0000313" key="2">
    <source>
        <dbReference type="EMBL" id="MFE4105911.1"/>
    </source>
</evidence>
<name>A0ABW6ICM7_9CYAN</name>
<keyword evidence="3" id="KW-1185">Reference proteome</keyword>
<dbReference type="Pfam" id="PF06051">
    <property type="entry name" value="DUF928"/>
    <property type="match status" value="1"/>
</dbReference>
<gene>
    <name evidence="2" type="ORF">ACFVKH_06465</name>
</gene>
<sequence>MNLTKSSCLAHKLLGMSVVSLLVAISWGSYSPAKAEGVSQSKQLRAYANSTSPAPVVRFVPPNTDPADDSRGGASRPAEVKCSQDQAYTVPLTALLPTSRVGLTVAAHPTIWVYVPPTVAQEAHFTLRDPQNRGIYQAMLPLPAEGGIMGIQLPEDSPPLALGATYRWSLALMCQPTQTDMPLVDGYIQRIETVADTNTNERSLVQQTADYGQAGVWYDMLSGLIQLQQPQPENAALTQSWRQLLESEGLAELANQPFLELREN</sequence>
<dbReference type="Proteomes" id="UP001600165">
    <property type="component" value="Unassembled WGS sequence"/>
</dbReference>
<organism evidence="2 3">
    <name type="scientific">Almyronema epifaneia S1</name>
    <dbReference type="NCBI Taxonomy" id="2991925"/>
    <lineage>
        <taxon>Bacteria</taxon>
        <taxon>Bacillati</taxon>
        <taxon>Cyanobacteriota</taxon>
        <taxon>Cyanophyceae</taxon>
        <taxon>Nodosilineales</taxon>
        <taxon>Nodosilineaceae</taxon>
        <taxon>Almyronema</taxon>
        <taxon>Almyronema epifaneia</taxon>
    </lineage>
</organism>
<evidence type="ECO:0000256" key="1">
    <source>
        <dbReference type="SAM" id="MobiDB-lite"/>
    </source>
</evidence>
<evidence type="ECO:0000313" key="3">
    <source>
        <dbReference type="Proteomes" id="UP001600165"/>
    </source>
</evidence>
<accession>A0ABW6ICM7</accession>
<dbReference type="EMBL" id="JBHZOL010000042">
    <property type="protein sequence ID" value="MFE4105911.1"/>
    <property type="molecule type" value="Genomic_DNA"/>
</dbReference>
<comment type="caution">
    <text evidence="2">The sequence shown here is derived from an EMBL/GenBank/DDBJ whole genome shotgun (WGS) entry which is preliminary data.</text>
</comment>
<dbReference type="InterPro" id="IPR010328">
    <property type="entry name" value="DUF928"/>
</dbReference>
<proteinExistence type="predicted"/>
<protein>
    <submittedName>
        <fullName evidence="2">DUF928 domain-containing protein</fullName>
    </submittedName>
</protein>
<dbReference type="RefSeq" id="WP_377963158.1">
    <property type="nucleotide sequence ID" value="NZ_JBHZOL010000042.1"/>
</dbReference>
<reference evidence="2 3" key="1">
    <citation type="submission" date="2024-10" db="EMBL/GenBank/DDBJ databases">
        <authorList>
            <person name="Ratan Roy A."/>
            <person name="Morales Sandoval P.H."/>
            <person name="De Los Santos Villalobos S."/>
            <person name="Chakraborty S."/>
            <person name="Mukherjee J."/>
        </authorList>
    </citation>
    <scope>NUCLEOTIDE SEQUENCE [LARGE SCALE GENOMIC DNA]</scope>
    <source>
        <strain evidence="2 3">S1</strain>
    </source>
</reference>